<accession>A0AAV5CTT7</accession>
<sequence length="67" mass="7712">MPWRPRPVGPRTSWTRSSLDEGALAALHSGICADRRQVQNVAFMKSHEDPLLREWTKPRYNLEAAPR</sequence>
<organism evidence="1 2">
    <name type="scientific">Eleusine coracana subsp. coracana</name>
    <dbReference type="NCBI Taxonomy" id="191504"/>
    <lineage>
        <taxon>Eukaryota</taxon>
        <taxon>Viridiplantae</taxon>
        <taxon>Streptophyta</taxon>
        <taxon>Embryophyta</taxon>
        <taxon>Tracheophyta</taxon>
        <taxon>Spermatophyta</taxon>
        <taxon>Magnoliopsida</taxon>
        <taxon>Liliopsida</taxon>
        <taxon>Poales</taxon>
        <taxon>Poaceae</taxon>
        <taxon>PACMAD clade</taxon>
        <taxon>Chloridoideae</taxon>
        <taxon>Cynodonteae</taxon>
        <taxon>Eleusininae</taxon>
        <taxon>Eleusine</taxon>
    </lineage>
</organism>
<name>A0AAV5CTT7_ELECO</name>
<reference evidence="1" key="1">
    <citation type="journal article" date="2018" name="DNA Res.">
        <title>Multiple hybrid de novo genome assembly of finger millet, an orphan allotetraploid crop.</title>
        <authorList>
            <person name="Hatakeyama M."/>
            <person name="Aluri S."/>
            <person name="Balachadran M.T."/>
            <person name="Sivarajan S.R."/>
            <person name="Patrignani A."/>
            <person name="Gruter S."/>
            <person name="Poveda L."/>
            <person name="Shimizu-Inatsugi R."/>
            <person name="Baeten J."/>
            <person name="Francoijs K.J."/>
            <person name="Nataraja K.N."/>
            <person name="Reddy Y.A.N."/>
            <person name="Phadnis S."/>
            <person name="Ravikumar R.L."/>
            <person name="Schlapbach R."/>
            <person name="Sreeman S.M."/>
            <person name="Shimizu K.K."/>
        </authorList>
    </citation>
    <scope>NUCLEOTIDE SEQUENCE</scope>
</reference>
<evidence type="ECO:0000313" key="1">
    <source>
        <dbReference type="EMBL" id="GJN01425.1"/>
    </source>
</evidence>
<gene>
    <name evidence="1" type="primary">ga18691</name>
    <name evidence="1" type="ORF">PR202_ga18691</name>
</gene>
<protein>
    <submittedName>
        <fullName evidence="1">Uncharacterized protein</fullName>
    </submittedName>
</protein>
<comment type="caution">
    <text evidence="1">The sequence shown here is derived from an EMBL/GenBank/DDBJ whole genome shotgun (WGS) entry which is preliminary data.</text>
</comment>
<dbReference type="EMBL" id="BQKI01000009">
    <property type="protein sequence ID" value="GJN01425.1"/>
    <property type="molecule type" value="Genomic_DNA"/>
</dbReference>
<proteinExistence type="predicted"/>
<keyword evidence="2" id="KW-1185">Reference proteome</keyword>
<dbReference type="AlphaFoldDB" id="A0AAV5CTT7"/>
<reference evidence="1" key="2">
    <citation type="submission" date="2021-12" db="EMBL/GenBank/DDBJ databases">
        <title>Resequencing data analysis of finger millet.</title>
        <authorList>
            <person name="Hatakeyama M."/>
            <person name="Aluri S."/>
            <person name="Balachadran M.T."/>
            <person name="Sivarajan S.R."/>
            <person name="Poveda L."/>
            <person name="Shimizu-Inatsugi R."/>
            <person name="Schlapbach R."/>
            <person name="Sreeman S.M."/>
            <person name="Shimizu K.K."/>
        </authorList>
    </citation>
    <scope>NUCLEOTIDE SEQUENCE</scope>
</reference>
<evidence type="ECO:0000313" key="2">
    <source>
        <dbReference type="Proteomes" id="UP001054889"/>
    </source>
</evidence>
<dbReference type="Proteomes" id="UP001054889">
    <property type="component" value="Unassembled WGS sequence"/>
</dbReference>